<proteinExistence type="predicted"/>
<dbReference type="OrthoDB" id="10020990at2759"/>
<gene>
    <name evidence="8" type="ORF">BV898_13249</name>
</gene>
<evidence type="ECO:0000313" key="9">
    <source>
        <dbReference type="Proteomes" id="UP000192578"/>
    </source>
</evidence>
<evidence type="ECO:0000256" key="5">
    <source>
        <dbReference type="PROSITE-ProRule" id="PRU00309"/>
    </source>
</evidence>
<keyword evidence="2 5" id="KW-0863">Zinc-finger</keyword>
<dbReference type="GO" id="GO:0003677">
    <property type="term" value="F:DNA binding"/>
    <property type="evidence" value="ECO:0007669"/>
    <property type="project" value="UniProtKB-UniRule"/>
</dbReference>
<dbReference type="AlphaFoldDB" id="A0A1W0WBI7"/>
<evidence type="ECO:0000256" key="3">
    <source>
        <dbReference type="ARBA" id="ARBA00022833"/>
    </source>
</evidence>
<evidence type="ECO:0000256" key="6">
    <source>
        <dbReference type="SAM" id="MobiDB-lite"/>
    </source>
</evidence>
<dbReference type="InterPro" id="IPR006612">
    <property type="entry name" value="THAP_Znf"/>
</dbReference>
<reference evidence="9" key="1">
    <citation type="submission" date="2017-01" db="EMBL/GenBank/DDBJ databases">
        <title>Comparative genomics of anhydrobiosis in the tardigrade Hypsibius dujardini.</title>
        <authorList>
            <person name="Yoshida Y."/>
            <person name="Koutsovoulos G."/>
            <person name="Laetsch D."/>
            <person name="Stevens L."/>
            <person name="Kumar S."/>
            <person name="Horikawa D."/>
            <person name="Ishino K."/>
            <person name="Komine S."/>
            <person name="Tomita M."/>
            <person name="Blaxter M."/>
            <person name="Arakawa K."/>
        </authorList>
    </citation>
    <scope>NUCLEOTIDE SEQUENCE [LARGE SCALE GENOMIC DNA]</scope>
    <source>
        <strain evidence="9">Z151</strain>
    </source>
</reference>
<keyword evidence="9" id="KW-1185">Reference proteome</keyword>
<evidence type="ECO:0000256" key="1">
    <source>
        <dbReference type="ARBA" id="ARBA00022723"/>
    </source>
</evidence>
<dbReference type="SUPFAM" id="SSF57716">
    <property type="entry name" value="Glucocorticoid receptor-like (DNA-binding domain)"/>
    <property type="match status" value="1"/>
</dbReference>
<dbReference type="PROSITE" id="PS50950">
    <property type="entry name" value="ZF_THAP"/>
    <property type="match status" value="1"/>
</dbReference>
<dbReference type="GO" id="GO:0008270">
    <property type="term" value="F:zinc ion binding"/>
    <property type="evidence" value="ECO:0007669"/>
    <property type="project" value="UniProtKB-KW"/>
</dbReference>
<feature type="compositionally biased region" description="Acidic residues" evidence="6">
    <location>
        <begin position="119"/>
        <end position="128"/>
    </location>
</feature>
<dbReference type="Proteomes" id="UP000192578">
    <property type="component" value="Unassembled WGS sequence"/>
</dbReference>
<accession>A0A1W0WBI7</accession>
<sequence length="184" mass="19822">MDRFCCVSGCDNRAIRDKLDGKGQTIGYFHFPPEKEARRRAIRIHGDPGPPDHHFSTSREKCICSMHFEEELAIPAMTTTELPLTKEAIPTVFSASGISDGDTSTAVQTANDNQRDMSEDVGESDDPNDSANDGRKSLEQPAACSDSSTTGIFAAKMDATQGPTPNRTSPTTFSPKTTTTGTTC</sequence>
<evidence type="ECO:0000256" key="2">
    <source>
        <dbReference type="ARBA" id="ARBA00022771"/>
    </source>
</evidence>
<evidence type="ECO:0000256" key="4">
    <source>
        <dbReference type="ARBA" id="ARBA00023125"/>
    </source>
</evidence>
<keyword evidence="1" id="KW-0479">Metal-binding</keyword>
<comment type="caution">
    <text evidence="8">The sequence shown here is derived from an EMBL/GenBank/DDBJ whole genome shotgun (WGS) entry which is preliminary data.</text>
</comment>
<name>A0A1W0WBI7_HYPEX</name>
<dbReference type="Pfam" id="PF05485">
    <property type="entry name" value="THAP"/>
    <property type="match status" value="1"/>
</dbReference>
<evidence type="ECO:0000259" key="7">
    <source>
        <dbReference type="PROSITE" id="PS50950"/>
    </source>
</evidence>
<organism evidence="8 9">
    <name type="scientific">Hypsibius exemplaris</name>
    <name type="common">Freshwater tardigrade</name>
    <dbReference type="NCBI Taxonomy" id="2072580"/>
    <lineage>
        <taxon>Eukaryota</taxon>
        <taxon>Metazoa</taxon>
        <taxon>Ecdysozoa</taxon>
        <taxon>Tardigrada</taxon>
        <taxon>Eutardigrada</taxon>
        <taxon>Parachela</taxon>
        <taxon>Hypsibioidea</taxon>
        <taxon>Hypsibiidae</taxon>
        <taxon>Hypsibius</taxon>
    </lineage>
</organism>
<keyword evidence="4 5" id="KW-0238">DNA-binding</keyword>
<feature type="region of interest" description="Disordered" evidence="6">
    <location>
        <begin position="112"/>
        <end position="184"/>
    </location>
</feature>
<dbReference type="EMBL" id="MTYJ01000143">
    <property type="protein sequence ID" value="OQV12523.1"/>
    <property type="molecule type" value="Genomic_DNA"/>
</dbReference>
<protein>
    <recommendedName>
        <fullName evidence="7">THAP-type domain-containing protein</fullName>
    </recommendedName>
</protein>
<evidence type="ECO:0000313" key="8">
    <source>
        <dbReference type="EMBL" id="OQV12523.1"/>
    </source>
</evidence>
<feature type="domain" description="THAP-type" evidence="7">
    <location>
        <begin position="1"/>
        <end position="93"/>
    </location>
</feature>
<keyword evidence="3" id="KW-0862">Zinc</keyword>
<feature type="compositionally biased region" description="Low complexity" evidence="6">
    <location>
        <begin position="168"/>
        <end position="184"/>
    </location>
</feature>